<dbReference type="InterPro" id="IPR050665">
    <property type="entry name" value="Cytochrome_P450_Monooxygen"/>
</dbReference>
<keyword evidence="4" id="KW-0479">Metal-binding</keyword>
<dbReference type="EMBL" id="JAGKQH010000010">
    <property type="protein sequence ID" value="KAG6590028.1"/>
    <property type="molecule type" value="Genomic_DNA"/>
</dbReference>
<evidence type="ECO:0000256" key="4">
    <source>
        <dbReference type="ARBA" id="ARBA00022723"/>
    </source>
</evidence>
<evidence type="ECO:0000256" key="2">
    <source>
        <dbReference type="ARBA" id="ARBA00010617"/>
    </source>
</evidence>
<dbReference type="PANTHER" id="PTHR24282:SF94">
    <property type="entry name" value="CYTOCHROME P450 72C1"/>
    <property type="match status" value="1"/>
</dbReference>
<evidence type="ECO:0000313" key="10">
    <source>
        <dbReference type="EMBL" id="KAG6590028.1"/>
    </source>
</evidence>
<feature type="non-terminal residue" evidence="10">
    <location>
        <position position="1"/>
    </location>
</feature>
<keyword evidence="11" id="KW-1185">Reference proteome</keyword>
<protein>
    <submittedName>
        <fullName evidence="10">Cytochrome P450 72A225</fullName>
    </submittedName>
</protein>
<comment type="subcellular location">
    <subcellularLocation>
        <location evidence="1">Membrane</location>
        <topology evidence="1">Single-pass membrane protein</topology>
    </subcellularLocation>
</comment>
<evidence type="ECO:0000256" key="7">
    <source>
        <dbReference type="ARBA" id="ARBA00023033"/>
    </source>
</evidence>
<reference evidence="10 11" key="1">
    <citation type="journal article" date="2021" name="Hortic Res">
        <title>The domestication of Cucurbita argyrosperma as revealed by the genome of its wild relative.</title>
        <authorList>
            <person name="Barrera-Redondo J."/>
            <person name="Sanchez-de la Vega G."/>
            <person name="Aguirre-Liguori J.A."/>
            <person name="Castellanos-Morales G."/>
            <person name="Gutierrez-Guerrero Y.T."/>
            <person name="Aguirre-Dugua X."/>
            <person name="Aguirre-Planter E."/>
            <person name="Tenaillon M.I."/>
            <person name="Lira-Saade R."/>
            <person name="Eguiarte L.E."/>
        </authorList>
    </citation>
    <scope>NUCLEOTIDE SEQUENCE [LARGE SCALE GENOMIC DNA]</scope>
    <source>
        <strain evidence="10">JBR-2021</strain>
    </source>
</reference>
<dbReference type="GO" id="GO:0016020">
    <property type="term" value="C:membrane"/>
    <property type="evidence" value="ECO:0007669"/>
    <property type="project" value="UniProtKB-SubCell"/>
</dbReference>
<evidence type="ECO:0000256" key="1">
    <source>
        <dbReference type="ARBA" id="ARBA00004167"/>
    </source>
</evidence>
<dbReference type="Proteomes" id="UP000685013">
    <property type="component" value="Chromosome 10"/>
</dbReference>
<comment type="caution">
    <text evidence="10">The sequence shown here is derived from an EMBL/GenBank/DDBJ whole genome shotgun (WGS) entry which is preliminary data.</text>
</comment>
<keyword evidence="5" id="KW-0560">Oxidoreductase</keyword>
<accession>A0AAV6N253</accession>
<evidence type="ECO:0000256" key="9">
    <source>
        <dbReference type="SAM" id="Phobius"/>
    </source>
</evidence>
<keyword evidence="6" id="KW-0408">Iron</keyword>
<organism evidence="10 11">
    <name type="scientific">Cucurbita argyrosperma subsp. sororia</name>
    <dbReference type="NCBI Taxonomy" id="37648"/>
    <lineage>
        <taxon>Eukaryota</taxon>
        <taxon>Viridiplantae</taxon>
        <taxon>Streptophyta</taxon>
        <taxon>Embryophyta</taxon>
        <taxon>Tracheophyta</taxon>
        <taxon>Spermatophyta</taxon>
        <taxon>Magnoliopsida</taxon>
        <taxon>eudicotyledons</taxon>
        <taxon>Gunneridae</taxon>
        <taxon>Pentapetalae</taxon>
        <taxon>rosids</taxon>
        <taxon>fabids</taxon>
        <taxon>Cucurbitales</taxon>
        <taxon>Cucurbitaceae</taxon>
        <taxon>Cucurbiteae</taxon>
        <taxon>Cucurbita</taxon>
    </lineage>
</organism>
<comment type="similarity">
    <text evidence="2">Belongs to the cytochrome P450 family.</text>
</comment>
<dbReference type="GO" id="GO:0016705">
    <property type="term" value="F:oxidoreductase activity, acting on paired donors, with incorporation or reduction of molecular oxygen"/>
    <property type="evidence" value="ECO:0007669"/>
    <property type="project" value="UniProtKB-ARBA"/>
</dbReference>
<sequence>MEYFVFYSLALCLVVFGVAKAFYSIWWRPKLVERQLKRQGVRGSSYKPLVGDAKEYVSMITEAWSTPMNLDHQIIQRVDPFTAVYAKKYGKLSMCWFGKNPRLMVKDPEMMKEGMMPAFTISCSSMIERWKEMAGNQESVEVDVWPEIQRLTADVISRAAFGSNFEEGKKLFELLKQLTLFTVEAMQTLYLPGFRLNFASPYHL</sequence>
<keyword evidence="9" id="KW-0812">Transmembrane</keyword>
<keyword evidence="8 9" id="KW-0472">Membrane</keyword>
<gene>
    <name evidence="10" type="primary">CYP72A225</name>
    <name evidence="10" type="ORF">SDJN03_15451</name>
</gene>
<dbReference type="PANTHER" id="PTHR24282">
    <property type="entry name" value="CYTOCHROME P450 FAMILY MEMBER"/>
    <property type="match status" value="1"/>
</dbReference>
<feature type="transmembrane region" description="Helical" evidence="9">
    <location>
        <begin position="6"/>
        <end position="27"/>
    </location>
</feature>
<dbReference type="GO" id="GO:0046872">
    <property type="term" value="F:metal ion binding"/>
    <property type="evidence" value="ECO:0007669"/>
    <property type="project" value="UniProtKB-KW"/>
</dbReference>
<proteinExistence type="inferred from homology"/>
<evidence type="ECO:0000256" key="6">
    <source>
        <dbReference type="ARBA" id="ARBA00023004"/>
    </source>
</evidence>
<dbReference type="GO" id="GO:0004497">
    <property type="term" value="F:monooxygenase activity"/>
    <property type="evidence" value="ECO:0007669"/>
    <property type="project" value="UniProtKB-KW"/>
</dbReference>
<evidence type="ECO:0000256" key="3">
    <source>
        <dbReference type="ARBA" id="ARBA00022617"/>
    </source>
</evidence>
<evidence type="ECO:0000313" key="11">
    <source>
        <dbReference type="Proteomes" id="UP000685013"/>
    </source>
</evidence>
<keyword evidence="9" id="KW-1133">Transmembrane helix</keyword>
<keyword evidence="3" id="KW-0349">Heme</keyword>
<name>A0AAV6N253_9ROSI</name>
<keyword evidence="7" id="KW-0503">Monooxygenase</keyword>
<evidence type="ECO:0000256" key="5">
    <source>
        <dbReference type="ARBA" id="ARBA00023002"/>
    </source>
</evidence>
<evidence type="ECO:0000256" key="8">
    <source>
        <dbReference type="ARBA" id="ARBA00023136"/>
    </source>
</evidence>
<dbReference type="AlphaFoldDB" id="A0AAV6N253"/>